<name>A0A2V1D345_9PLEO</name>
<feature type="domain" description="Heterokaryon incompatibility" evidence="1">
    <location>
        <begin position="190"/>
        <end position="304"/>
    </location>
</feature>
<reference evidence="2 3" key="1">
    <citation type="journal article" date="2018" name="Sci. Rep.">
        <title>Comparative genomics provides insights into the lifestyle and reveals functional heterogeneity of dark septate endophytic fungi.</title>
        <authorList>
            <person name="Knapp D.G."/>
            <person name="Nemeth J.B."/>
            <person name="Barry K."/>
            <person name="Hainaut M."/>
            <person name="Henrissat B."/>
            <person name="Johnson J."/>
            <person name="Kuo A."/>
            <person name="Lim J.H.P."/>
            <person name="Lipzen A."/>
            <person name="Nolan M."/>
            <person name="Ohm R.A."/>
            <person name="Tamas L."/>
            <person name="Grigoriev I.V."/>
            <person name="Spatafora J.W."/>
            <person name="Nagy L.G."/>
            <person name="Kovacs G.M."/>
        </authorList>
    </citation>
    <scope>NUCLEOTIDE SEQUENCE [LARGE SCALE GENOMIC DNA]</scope>
    <source>
        <strain evidence="2 3">DSE2036</strain>
    </source>
</reference>
<dbReference type="InterPro" id="IPR010730">
    <property type="entry name" value="HET"/>
</dbReference>
<dbReference type="Proteomes" id="UP000244855">
    <property type="component" value="Unassembled WGS sequence"/>
</dbReference>
<protein>
    <submittedName>
        <fullName evidence="2">HET-domain-containing protein</fullName>
    </submittedName>
</protein>
<dbReference type="Pfam" id="PF06985">
    <property type="entry name" value="HET"/>
    <property type="match status" value="1"/>
</dbReference>
<accession>A0A2V1D345</accession>
<organism evidence="2 3">
    <name type="scientific">Periconia macrospinosa</name>
    <dbReference type="NCBI Taxonomy" id="97972"/>
    <lineage>
        <taxon>Eukaryota</taxon>
        <taxon>Fungi</taxon>
        <taxon>Dikarya</taxon>
        <taxon>Ascomycota</taxon>
        <taxon>Pezizomycotina</taxon>
        <taxon>Dothideomycetes</taxon>
        <taxon>Pleosporomycetidae</taxon>
        <taxon>Pleosporales</taxon>
        <taxon>Massarineae</taxon>
        <taxon>Periconiaceae</taxon>
        <taxon>Periconia</taxon>
    </lineage>
</organism>
<sequence length="333" mass="37982">MFDSKVSQHSCEHCQSITIHETGIPDKLKVHFSFFDVKEMAKSCTFFNWTLRLPTASLLRRTDKLLLSVSDEDGNPCYLVASWIDKDDKYIISQDETQEESMKSMLHIFASDDNCAGKYIKPRPFTESTADPTSLRRCKEQLDRCMLLHKECKEMSRKSQTTAAPARLLYISKGSPVRLCEIPEAECPKYVALSYCWGKNEHQKNSQTIKANFKDRLQEVESSQLPKTIVDAIEVTQSLGLPYIWVDALCIIQDDQEDRQKEIANMANIYRSATITIVAACAEESTEGFLGVRKLAEAYGGWFRVPYRATNVKAIMATCYCPRIRSTTFFRSL</sequence>
<dbReference type="PANTHER" id="PTHR33112">
    <property type="entry name" value="DOMAIN PROTEIN, PUTATIVE-RELATED"/>
    <property type="match status" value="1"/>
</dbReference>
<gene>
    <name evidence="2" type="ORF">DM02DRAFT_276332</name>
</gene>
<dbReference type="EMBL" id="KZ805681">
    <property type="protein sequence ID" value="PVH92456.1"/>
    <property type="molecule type" value="Genomic_DNA"/>
</dbReference>
<evidence type="ECO:0000313" key="2">
    <source>
        <dbReference type="EMBL" id="PVH92456.1"/>
    </source>
</evidence>
<dbReference type="STRING" id="97972.A0A2V1D345"/>
<dbReference type="OrthoDB" id="5125733at2759"/>
<dbReference type="PANTHER" id="PTHR33112:SF16">
    <property type="entry name" value="HETEROKARYON INCOMPATIBILITY DOMAIN-CONTAINING PROTEIN"/>
    <property type="match status" value="1"/>
</dbReference>
<evidence type="ECO:0000313" key="3">
    <source>
        <dbReference type="Proteomes" id="UP000244855"/>
    </source>
</evidence>
<keyword evidence="3" id="KW-1185">Reference proteome</keyword>
<dbReference type="AlphaFoldDB" id="A0A2V1D345"/>
<proteinExistence type="predicted"/>
<evidence type="ECO:0000259" key="1">
    <source>
        <dbReference type="Pfam" id="PF06985"/>
    </source>
</evidence>